<keyword evidence="3" id="KW-1185">Reference proteome</keyword>
<accession>A0A2G9UGN8</accession>
<gene>
    <name evidence="2" type="ORF">TELCIR_08753</name>
</gene>
<organism evidence="2 3">
    <name type="scientific">Teladorsagia circumcincta</name>
    <name type="common">Brown stomach worm</name>
    <name type="synonym">Ostertagia circumcincta</name>
    <dbReference type="NCBI Taxonomy" id="45464"/>
    <lineage>
        <taxon>Eukaryota</taxon>
        <taxon>Metazoa</taxon>
        <taxon>Ecdysozoa</taxon>
        <taxon>Nematoda</taxon>
        <taxon>Chromadorea</taxon>
        <taxon>Rhabditida</taxon>
        <taxon>Rhabditina</taxon>
        <taxon>Rhabditomorpha</taxon>
        <taxon>Strongyloidea</taxon>
        <taxon>Trichostrongylidae</taxon>
        <taxon>Teladorsagia</taxon>
    </lineage>
</organism>
<dbReference type="PANTHER" id="PTHR21643">
    <property type="entry name" value="G-PROTEIN COUPLED RECEPTORS FAMILY 1 PROFILE DOMAIN-CONTAINING PROTEIN-RELATED"/>
    <property type="match status" value="1"/>
</dbReference>
<dbReference type="EMBL" id="KZ346663">
    <property type="protein sequence ID" value="PIO69417.1"/>
    <property type="molecule type" value="Genomic_DNA"/>
</dbReference>
<dbReference type="AlphaFoldDB" id="A0A2G9UGN8"/>
<dbReference type="OrthoDB" id="2132067at2759"/>
<evidence type="ECO:0000256" key="1">
    <source>
        <dbReference type="SAM" id="Phobius"/>
    </source>
</evidence>
<protein>
    <recommendedName>
        <fullName evidence="4">G-protein coupled receptors family 1 profile domain-containing protein</fullName>
    </recommendedName>
</protein>
<proteinExistence type="predicted"/>
<feature type="transmembrane region" description="Helical" evidence="1">
    <location>
        <begin position="97"/>
        <end position="120"/>
    </location>
</feature>
<dbReference type="Proteomes" id="UP000230423">
    <property type="component" value="Unassembled WGS sequence"/>
</dbReference>
<sequence>MVIPLECGTRDEAGPKLRKKEKYCRNTFAARTKCKDESLAERSVPDEAEKCCTNATKTIMELMKEVENEVENVSQPLSASSTAQAVQECYNDQTDDLLLAASMAATVFNVMVIFCAVKLFKRSGDTMHLFILNMTVGDLILTANGHRKTVYCCPASLEHDADKVDTGA</sequence>
<keyword evidence="1" id="KW-1133">Transmembrane helix</keyword>
<dbReference type="InterPro" id="IPR039952">
    <property type="entry name" value="Aex-2"/>
</dbReference>
<evidence type="ECO:0000313" key="2">
    <source>
        <dbReference type="EMBL" id="PIO69417.1"/>
    </source>
</evidence>
<keyword evidence="1" id="KW-0472">Membrane</keyword>
<dbReference type="GO" id="GO:0008188">
    <property type="term" value="F:neuropeptide receptor activity"/>
    <property type="evidence" value="ECO:0007669"/>
    <property type="project" value="InterPro"/>
</dbReference>
<name>A0A2G9UGN8_TELCI</name>
<keyword evidence="1" id="KW-0812">Transmembrane</keyword>
<reference evidence="2 3" key="1">
    <citation type="submission" date="2015-09" db="EMBL/GenBank/DDBJ databases">
        <title>Draft genome of the parasitic nematode Teladorsagia circumcincta isolate WARC Sus (inbred).</title>
        <authorList>
            <person name="Mitreva M."/>
        </authorList>
    </citation>
    <scope>NUCLEOTIDE SEQUENCE [LARGE SCALE GENOMIC DNA]</scope>
    <source>
        <strain evidence="2 3">S</strain>
    </source>
</reference>
<evidence type="ECO:0000313" key="3">
    <source>
        <dbReference type="Proteomes" id="UP000230423"/>
    </source>
</evidence>
<evidence type="ECO:0008006" key="4">
    <source>
        <dbReference type="Google" id="ProtNLM"/>
    </source>
</evidence>
<dbReference type="CDD" id="cd00637">
    <property type="entry name" value="7tm_classA_rhodopsin-like"/>
    <property type="match status" value="1"/>
</dbReference>
<dbReference type="PANTHER" id="PTHR21643:SF3">
    <property type="entry name" value="G-PROTEIN COUPLED RECEPTORS FAMILY 1 PROFILE DOMAIN-CONTAINING PROTEIN"/>
    <property type="match status" value="1"/>
</dbReference>